<dbReference type="RefSeq" id="WP_116978234.1">
    <property type="nucleotide sequence ID" value="NZ_QPMM01000013.1"/>
</dbReference>
<dbReference type="PANTHER" id="PTHR30069:SF29">
    <property type="entry name" value="HEMOGLOBIN AND HEMOGLOBIN-HAPTOGLOBIN-BINDING PROTEIN 1-RELATED"/>
    <property type="match status" value="1"/>
</dbReference>
<feature type="domain" description="TonB-dependent receptor-like beta-barrel" evidence="13">
    <location>
        <begin position="538"/>
        <end position="936"/>
    </location>
</feature>
<feature type="chain" id="PRO_5017676242" evidence="12">
    <location>
        <begin position="26"/>
        <end position="963"/>
    </location>
</feature>
<evidence type="ECO:0000313" key="16">
    <source>
        <dbReference type="Proteomes" id="UP000260644"/>
    </source>
</evidence>
<evidence type="ECO:0000256" key="12">
    <source>
        <dbReference type="SAM" id="SignalP"/>
    </source>
</evidence>
<dbReference type="Pfam" id="PF13715">
    <property type="entry name" value="CarbopepD_reg_2"/>
    <property type="match status" value="1"/>
</dbReference>
<protein>
    <submittedName>
        <fullName evidence="15">TonB-dependent receptor</fullName>
    </submittedName>
</protein>
<dbReference type="InterPro" id="IPR037066">
    <property type="entry name" value="Plug_dom_sf"/>
</dbReference>
<dbReference type="Proteomes" id="UP000260644">
    <property type="component" value="Unassembled WGS sequence"/>
</dbReference>
<feature type="domain" description="TonB-dependent receptor plug" evidence="14">
    <location>
        <begin position="125"/>
        <end position="233"/>
    </location>
</feature>
<name>A0A3E1Y4D4_9BACT</name>
<dbReference type="InterPro" id="IPR039426">
    <property type="entry name" value="TonB-dep_rcpt-like"/>
</dbReference>
<evidence type="ECO:0000256" key="7">
    <source>
        <dbReference type="ARBA" id="ARBA00023136"/>
    </source>
</evidence>
<dbReference type="InterPro" id="IPR012910">
    <property type="entry name" value="Plug_dom"/>
</dbReference>
<keyword evidence="2 10" id="KW-0813">Transport</keyword>
<keyword evidence="4 10" id="KW-0812">Transmembrane</keyword>
<dbReference type="OrthoDB" id="1109208at2"/>
<gene>
    <name evidence="15" type="ORF">DVR12_23410</name>
</gene>
<comment type="subcellular location">
    <subcellularLocation>
        <location evidence="1 10">Cell outer membrane</location>
        <topology evidence="1 10">Multi-pass membrane protein</topology>
    </subcellularLocation>
</comment>
<dbReference type="AlphaFoldDB" id="A0A3E1Y4D4"/>
<dbReference type="GO" id="GO:0009279">
    <property type="term" value="C:cell outer membrane"/>
    <property type="evidence" value="ECO:0007669"/>
    <property type="project" value="UniProtKB-SubCell"/>
</dbReference>
<dbReference type="GO" id="GO:0044718">
    <property type="term" value="P:siderophore transmembrane transport"/>
    <property type="evidence" value="ECO:0007669"/>
    <property type="project" value="TreeGrafter"/>
</dbReference>
<dbReference type="InterPro" id="IPR008969">
    <property type="entry name" value="CarboxyPept-like_regulatory"/>
</dbReference>
<dbReference type="Gene3D" id="2.170.130.10">
    <property type="entry name" value="TonB-dependent receptor, plug domain"/>
    <property type="match status" value="1"/>
</dbReference>
<keyword evidence="5 12" id="KW-0732">Signal</keyword>
<dbReference type="InterPro" id="IPR000531">
    <property type="entry name" value="Beta-barrel_TonB"/>
</dbReference>
<feature type="signal peptide" evidence="12">
    <location>
        <begin position="1"/>
        <end position="25"/>
    </location>
</feature>
<evidence type="ECO:0000313" key="15">
    <source>
        <dbReference type="EMBL" id="RFS19580.1"/>
    </source>
</evidence>
<evidence type="ECO:0000256" key="4">
    <source>
        <dbReference type="ARBA" id="ARBA00022692"/>
    </source>
</evidence>
<dbReference type="GO" id="GO:0015344">
    <property type="term" value="F:siderophore uptake transmembrane transporter activity"/>
    <property type="evidence" value="ECO:0007669"/>
    <property type="project" value="TreeGrafter"/>
</dbReference>
<dbReference type="EMBL" id="QPMM01000013">
    <property type="protein sequence ID" value="RFS19580.1"/>
    <property type="molecule type" value="Genomic_DNA"/>
</dbReference>
<keyword evidence="16" id="KW-1185">Reference proteome</keyword>
<keyword evidence="3 10" id="KW-1134">Transmembrane beta strand</keyword>
<dbReference type="InterPro" id="IPR036942">
    <property type="entry name" value="Beta-barrel_TonB_sf"/>
</dbReference>
<keyword evidence="7 10" id="KW-0472">Membrane</keyword>
<dbReference type="Gene3D" id="2.40.170.20">
    <property type="entry name" value="TonB-dependent receptor, beta-barrel domain"/>
    <property type="match status" value="1"/>
</dbReference>
<keyword evidence="8 15" id="KW-0675">Receptor</keyword>
<sequence length="963" mass="105294">MKNKLFKGGLGVVLLLLCLCKITLAQTDVTLSGTVRDKSSGNAMPGVTVVLKGSKSGTVSTSNGSFHLKTTQNFPLTLVFSYVGYKTEEKTLNTATADLRIELTATEVLGQEVVVAASRVQESILQSPVSIEKLDTRALKASPAPSFYDALGNLKGVEMSAQSLTFKSVNTRGFNSNGNTRVLQLNDGMDNQAPGLNFSVGNMVGIPELDLDNVELLPGAASALYGPNALNGIVLMNSKNPFQYQGLSAQVKSGFLNDNGRTNATTGFYDVSVRYAKAFNNKWAFKLNIGYLQAKDWQAYDDRDQSLANGHNLANGTRANNEGYNGVNIYGDENSGNMYNNLLKEAVTPGSKLNLQLAGLSAKLLNTISPLDIFNNAMPDAAHSDITRTGYKESDVVDYNTRNLKLNGALHYKIKENLEALIQGSYGAGTTVYTGADRYSLKNFNMGQYKAEIKSPDFYVRVYTTQERSGDSYAGGTLAAGINEAWKPSKTQWYPEYFGTYAGAALTDFGTAYGAALLGGKSPAEALAAAKAAVDGNRAAYNTAARTVADQGRLLPGTDAFNAAADKVKNKAIPGDASGVGAKFTDKTNLYQAEFMYNFHKQIHFAEILIGGNYRRYALNSEKTLFALDDNGKEFRINEYGAYLQAMKKLINDHLKLTGSIRYDKNMNFKGQFSPRLSAVYTFLSTQNIRVSYQTGFRIPNNQDQYIDLVTPQAHLIGGLPFLIERYGLTTGPLFTLQSVQAGHPTQYTFHEFKPERIQAYEIGYKALVAKRLLIDAYIYKNDFKNMNGAQILVKPTSDPNNPDIFSVPVSATETVKSWGWALGLDYSLPSNFTAGGNISYNELNNASELGSFLVMYNTPKVRYGLNFGNRNIANSNYAFNLLWKWQQSFIWQSSFVGPKVNATGLSEIPAFGTLDAMISKYLPKAKTTIKLGGVNILNKKVIQSWGNPTIGSQWYISLGYNL</sequence>
<evidence type="ECO:0000256" key="5">
    <source>
        <dbReference type="ARBA" id="ARBA00022729"/>
    </source>
</evidence>
<evidence type="ECO:0000256" key="11">
    <source>
        <dbReference type="RuleBase" id="RU003357"/>
    </source>
</evidence>
<evidence type="ECO:0000256" key="6">
    <source>
        <dbReference type="ARBA" id="ARBA00023077"/>
    </source>
</evidence>
<evidence type="ECO:0000256" key="9">
    <source>
        <dbReference type="ARBA" id="ARBA00023237"/>
    </source>
</evidence>
<evidence type="ECO:0000256" key="1">
    <source>
        <dbReference type="ARBA" id="ARBA00004571"/>
    </source>
</evidence>
<dbReference type="Pfam" id="PF00593">
    <property type="entry name" value="TonB_dep_Rec_b-barrel"/>
    <property type="match status" value="1"/>
</dbReference>
<proteinExistence type="inferred from homology"/>
<dbReference type="PROSITE" id="PS52016">
    <property type="entry name" value="TONB_DEPENDENT_REC_3"/>
    <property type="match status" value="1"/>
</dbReference>
<dbReference type="Gene3D" id="2.60.40.1120">
    <property type="entry name" value="Carboxypeptidase-like, regulatory domain"/>
    <property type="match status" value="1"/>
</dbReference>
<evidence type="ECO:0000259" key="13">
    <source>
        <dbReference type="Pfam" id="PF00593"/>
    </source>
</evidence>
<dbReference type="PANTHER" id="PTHR30069">
    <property type="entry name" value="TONB-DEPENDENT OUTER MEMBRANE RECEPTOR"/>
    <property type="match status" value="1"/>
</dbReference>
<keyword evidence="9 10" id="KW-0998">Cell outer membrane</keyword>
<dbReference type="SUPFAM" id="SSF56935">
    <property type="entry name" value="Porins"/>
    <property type="match status" value="1"/>
</dbReference>
<reference evidence="15 16" key="1">
    <citation type="submission" date="2018-07" db="EMBL/GenBank/DDBJ databases">
        <title>Chitinophaga K2CV101002-2 sp. nov., isolated from a monsoon evergreen broad-leaved forest soil.</title>
        <authorList>
            <person name="Lv Y."/>
        </authorList>
    </citation>
    <scope>NUCLEOTIDE SEQUENCE [LARGE SCALE GENOMIC DNA]</scope>
    <source>
        <strain evidence="15 16">GDMCC 1.1288</strain>
    </source>
</reference>
<comment type="similarity">
    <text evidence="10 11">Belongs to the TonB-dependent receptor family.</text>
</comment>
<accession>A0A3E1Y4D4</accession>
<evidence type="ECO:0000256" key="8">
    <source>
        <dbReference type="ARBA" id="ARBA00023170"/>
    </source>
</evidence>
<evidence type="ECO:0000256" key="10">
    <source>
        <dbReference type="PROSITE-ProRule" id="PRU01360"/>
    </source>
</evidence>
<keyword evidence="6 11" id="KW-0798">TonB box</keyword>
<dbReference type="SUPFAM" id="SSF49464">
    <property type="entry name" value="Carboxypeptidase regulatory domain-like"/>
    <property type="match status" value="1"/>
</dbReference>
<dbReference type="Pfam" id="PF07715">
    <property type="entry name" value="Plug"/>
    <property type="match status" value="1"/>
</dbReference>
<comment type="caution">
    <text evidence="15">The sequence shown here is derived from an EMBL/GenBank/DDBJ whole genome shotgun (WGS) entry which is preliminary data.</text>
</comment>
<evidence type="ECO:0000256" key="2">
    <source>
        <dbReference type="ARBA" id="ARBA00022448"/>
    </source>
</evidence>
<organism evidence="15 16">
    <name type="scientific">Chitinophaga silvatica</name>
    <dbReference type="NCBI Taxonomy" id="2282649"/>
    <lineage>
        <taxon>Bacteria</taxon>
        <taxon>Pseudomonadati</taxon>
        <taxon>Bacteroidota</taxon>
        <taxon>Chitinophagia</taxon>
        <taxon>Chitinophagales</taxon>
        <taxon>Chitinophagaceae</taxon>
        <taxon>Chitinophaga</taxon>
    </lineage>
</organism>
<evidence type="ECO:0000259" key="14">
    <source>
        <dbReference type="Pfam" id="PF07715"/>
    </source>
</evidence>
<evidence type="ECO:0000256" key="3">
    <source>
        <dbReference type="ARBA" id="ARBA00022452"/>
    </source>
</evidence>